<organism evidence="1 2">
    <name type="scientific">Halomonas alkalicola</name>
    <dbReference type="NCBI Taxonomy" id="1930622"/>
    <lineage>
        <taxon>Bacteria</taxon>
        <taxon>Pseudomonadati</taxon>
        <taxon>Pseudomonadota</taxon>
        <taxon>Gammaproteobacteria</taxon>
        <taxon>Oceanospirillales</taxon>
        <taxon>Halomonadaceae</taxon>
        <taxon>Halomonas</taxon>
    </lineage>
</organism>
<dbReference type="RefSeq" id="WP_305502895.1">
    <property type="nucleotide sequence ID" value="NZ_CP131913.1"/>
</dbReference>
<keyword evidence="2" id="KW-1185">Reference proteome</keyword>
<evidence type="ECO:0000313" key="2">
    <source>
        <dbReference type="Proteomes" id="UP001235344"/>
    </source>
</evidence>
<reference evidence="1 2" key="1">
    <citation type="submission" date="2023-08" db="EMBL/GenBank/DDBJ databases">
        <title>Transcriptome Analysis of Halomonas alkalicola CICC 11012s to Identify the Genes Involved in Alkaline Tolerances.</title>
        <authorList>
            <person name="Zhai L."/>
        </authorList>
    </citation>
    <scope>NUCLEOTIDE SEQUENCE [LARGE SCALE GENOMIC DNA]</scope>
    <source>
        <strain evidence="1 2">CICC 11012s</strain>
    </source>
</reference>
<dbReference type="Proteomes" id="UP001235344">
    <property type="component" value="Chromosome"/>
</dbReference>
<name>A0ABY9H7L8_9GAMM</name>
<protein>
    <recommendedName>
        <fullName evidence="3">Aminoglycoside phosphotransferase domain-containing protein</fullName>
    </recommendedName>
</protein>
<evidence type="ECO:0008006" key="3">
    <source>
        <dbReference type="Google" id="ProtNLM"/>
    </source>
</evidence>
<proteinExistence type="predicted"/>
<evidence type="ECO:0000313" key="1">
    <source>
        <dbReference type="EMBL" id="WLI74491.1"/>
    </source>
</evidence>
<dbReference type="EMBL" id="CP131913">
    <property type="protein sequence ID" value="WLI74491.1"/>
    <property type="molecule type" value="Genomic_DNA"/>
</dbReference>
<accession>A0ABY9H7L8</accession>
<gene>
    <name evidence="1" type="ORF">B6N23_06210</name>
</gene>
<sequence length="91" mass="10153">MINVLVDAERGELALIDWERWGQLPIGFDLALLMRGLPGEVAEPLAGGGRAQRLGVAGFTYLFQRLDRPGLVQTEEGRALRRRCRELAGHR</sequence>